<organism evidence="1">
    <name type="scientific">Vibrio coralliilyticus</name>
    <dbReference type="NCBI Taxonomy" id="190893"/>
    <lineage>
        <taxon>Bacteria</taxon>
        <taxon>Pseudomonadati</taxon>
        <taxon>Pseudomonadota</taxon>
        <taxon>Gammaproteobacteria</taxon>
        <taxon>Vibrionales</taxon>
        <taxon>Vibrionaceae</taxon>
        <taxon>Vibrio</taxon>
    </lineage>
</organism>
<evidence type="ECO:0000313" key="1">
    <source>
        <dbReference type="EMBL" id="KJY77660.1"/>
    </source>
</evidence>
<reference evidence="1" key="1">
    <citation type="journal article" date="2015" name="BMC Genomics">
        <title>Genome mining reveals unlocked bioactive potential of marine Gram-negative bacteria.</title>
        <authorList>
            <person name="Machado H."/>
            <person name="Sonnenschein E.C."/>
            <person name="Melchiorsen J."/>
            <person name="Gram L."/>
        </authorList>
    </citation>
    <scope>NUCLEOTIDE SEQUENCE</scope>
    <source>
        <strain evidence="1">S2052</strain>
    </source>
</reference>
<dbReference type="Pfam" id="PF09900">
    <property type="entry name" value="DUF2127"/>
    <property type="match status" value="1"/>
</dbReference>
<comment type="caution">
    <text evidence="1">The sequence shown here is derived from an EMBL/GenBank/DDBJ whole genome shotgun (WGS) entry which is preliminary data.</text>
</comment>
<dbReference type="AlphaFoldDB" id="A0A837GDE8"/>
<name>A0A837GDE8_9VIBR</name>
<sequence>MQVQAKPGLKLIAILEALKGLLSFAVALGLHLLAGKDLQQWAESLVLHAHLNPAHHLPGVFIEAMGRFPQGNVQWFMLGALAYTIIRWVEAYGLWKGLRWTEWLALIGCVIYVPFEVYGLIHHPGIIGAVILIVNLLIIAYIARTLQAKPEFAIES</sequence>
<accession>A0A837GDE8</accession>
<gene>
    <name evidence="1" type="ORF">TW71_01100</name>
</gene>
<dbReference type="RefSeq" id="WP_006962373.1">
    <property type="nucleotide sequence ID" value="NZ_CP063051.1"/>
</dbReference>
<proteinExistence type="predicted"/>
<protein>
    <submittedName>
        <fullName evidence="1">Membrane protein</fullName>
    </submittedName>
</protein>
<dbReference type="InterPro" id="IPR021125">
    <property type="entry name" value="DUF2127"/>
</dbReference>
<dbReference type="EMBL" id="JXXR01000001">
    <property type="protein sequence ID" value="KJY77660.1"/>
    <property type="molecule type" value="Genomic_DNA"/>
</dbReference>